<dbReference type="SUPFAM" id="SSF55729">
    <property type="entry name" value="Acyl-CoA N-acyltransferases (Nat)"/>
    <property type="match status" value="1"/>
</dbReference>
<dbReference type="AlphaFoldDB" id="A0A3B0W915"/>
<dbReference type="PANTHER" id="PTHR36449">
    <property type="entry name" value="ACETYLTRANSFERASE-RELATED"/>
    <property type="match status" value="1"/>
</dbReference>
<name>A0A3B0W915_9ZZZZ</name>
<evidence type="ECO:0000256" key="3">
    <source>
        <dbReference type="ARBA" id="ARBA00023315"/>
    </source>
</evidence>
<keyword evidence="3" id="KW-0012">Acyltransferase</keyword>
<organism evidence="4">
    <name type="scientific">hydrothermal vent metagenome</name>
    <dbReference type="NCBI Taxonomy" id="652676"/>
    <lineage>
        <taxon>unclassified sequences</taxon>
        <taxon>metagenomes</taxon>
        <taxon>ecological metagenomes</taxon>
    </lineage>
</organism>
<protein>
    <submittedName>
        <fullName evidence="4">FIG001353: Acetyltransferase</fullName>
    </submittedName>
</protein>
<dbReference type="InterPro" id="IPR016181">
    <property type="entry name" value="Acyl_CoA_acyltransferase"/>
</dbReference>
<evidence type="ECO:0000313" key="4">
    <source>
        <dbReference type="EMBL" id="VAW47702.1"/>
    </source>
</evidence>
<sequence>MSTIIIEELTKHHNRKAFDCGVTELNHFLQQQARQKTSKHISKTYVACWKSTPTEIMGYYTLTGYTVITPLSHKDYKNYPHPLSAIKLARVAVDRSQQGQRLGERLLIDAIYRTVLVGEQISTIGLFVDPMTKDIVPFYKQYGFLSTYPDDHSQLEMWLPIKTCIETAHITLR</sequence>
<accession>A0A3B0W915</accession>
<proteinExistence type="predicted"/>
<keyword evidence="2 4" id="KW-0808">Transferase</keyword>
<evidence type="ECO:0000256" key="1">
    <source>
        <dbReference type="ARBA" id="ARBA00022649"/>
    </source>
</evidence>
<dbReference type="GO" id="GO:0016746">
    <property type="term" value="F:acyltransferase activity"/>
    <property type="evidence" value="ECO:0007669"/>
    <property type="project" value="UniProtKB-KW"/>
</dbReference>
<dbReference type="Gene3D" id="3.40.630.30">
    <property type="match status" value="1"/>
</dbReference>
<keyword evidence="1" id="KW-1277">Toxin-antitoxin system</keyword>
<dbReference type="EMBL" id="UOFB01000215">
    <property type="protein sequence ID" value="VAW47702.1"/>
    <property type="molecule type" value="Genomic_DNA"/>
</dbReference>
<gene>
    <name evidence="4" type="ORF">MNBD_GAMMA04-651</name>
</gene>
<evidence type="ECO:0000256" key="2">
    <source>
        <dbReference type="ARBA" id="ARBA00022679"/>
    </source>
</evidence>
<reference evidence="4" key="1">
    <citation type="submission" date="2018-06" db="EMBL/GenBank/DDBJ databases">
        <authorList>
            <person name="Zhirakovskaya E."/>
        </authorList>
    </citation>
    <scope>NUCLEOTIDE SEQUENCE</scope>
</reference>
<dbReference type="PANTHER" id="PTHR36449:SF1">
    <property type="entry name" value="ACETYLTRANSFERASE"/>
    <property type="match status" value="1"/>
</dbReference>